<protein>
    <recommendedName>
        <fullName evidence="3">Uracil-DNA glycosylase-like domain-containing protein</fullName>
    </recommendedName>
</protein>
<accession>A0ABP9V130</accession>
<gene>
    <name evidence="1" type="ORF">Rhal01_01171</name>
</gene>
<reference evidence="1 2" key="1">
    <citation type="submission" date="2024-02" db="EMBL/GenBank/DDBJ databases">
        <title>Rubritalea halochordaticola NBRC 107102.</title>
        <authorList>
            <person name="Ichikawa N."/>
            <person name="Katano-Makiyama Y."/>
            <person name="Hidaka K."/>
        </authorList>
    </citation>
    <scope>NUCLEOTIDE SEQUENCE [LARGE SCALE GENOMIC DNA]</scope>
    <source>
        <strain evidence="1 2">NBRC 107102</strain>
    </source>
</reference>
<organism evidence="1 2">
    <name type="scientific">Rubritalea halochordaticola</name>
    <dbReference type="NCBI Taxonomy" id="714537"/>
    <lineage>
        <taxon>Bacteria</taxon>
        <taxon>Pseudomonadati</taxon>
        <taxon>Verrucomicrobiota</taxon>
        <taxon>Verrucomicrobiia</taxon>
        <taxon>Verrucomicrobiales</taxon>
        <taxon>Rubritaleaceae</taxon>
        <taxon>Rubritalea</taxon>
    </lineage>
</organism>
<dbReference type="Proteomes" id="UP001424741">
    <property type="component" value="Unassembled WGS sequence"/>
</dbReference>
<comment type="caution">
    <text evidence="1">The sequence shown here is derived from an EMBL/GenBank/DDBJ whole genome shotgun (WGS) entry which is preliminary data.</text>
</comment>
<evidence type="ECO:0008006" key="3">
    <source>
        <dbReference type="Google" id="ProtNLM"/>
    </source>
</evidence>
<proteinExistence type="predicted"/>
<keyword evidence="2" id="KW-1185">Reference proteome</keyword>
<dbReference type="EMBL" id="BAABRL010000003">
    <property type="protein sequence ID" value="GAA5495002.1"/>
    <property type="molecule type" value="Genomic_DNA"/>
</dbReference>
<name>A0ABP9V130_9BACT</name>
<evidence type="ECO:0000313" key="1">
    <source>
        <dbReference type="EMBL" id="GAA5495002.1"/>
    </source>
</evidence>
<sequence>MDVLNKSYGSKDRDGKFDACAGLTWYPWVGDSYDNENSLKLLVVGESHYINGDENTSNLVNGEVVARDEWRDYTRATVREAFVNNEWRTPMHTNTHKLFHGDQKFDKERFWSESSYYNLVQRLMDYKRKERPSADDFVQGWKTFLTVVETLKPTHCVVIGTSAAHYFNRVMHAAGVDYDGVEKLKKVGRYLPRRARLLDGDQELTIHFVKHASKYFSWSGWRNHLGSDAPELMDSIQSRSFTIN</sequence>
<evidence type="ECO:0000313" key="2">
    <source>
        <dbReference type="Proteomes" id="UP001424741"/>
    </source>
</evidence>
<dbReference type="RefSeq" id="WP_346187858.1">
    <property type="nucleotide sequence ID" value="NZ_BAABRL010000003.1"/>
</dbReference>